<name>A0AAE0LJ71_9CHLO</name>
<feature type="compositionally biased region" description="Basic and acidic residues" evidence="1">
    <location>
        <begin position="59"/>
        <end position="68"/>
    </location>
</feature>
<feature type="compositionally biased region" description="Low complexity" evidence="1">
    <location>
        <begin position="47"/>
        <end position="56"/>
    </location>
</feature>
<protein>
    <submittedName>
        <fullName evidence="2">Uncharacterized protein</fullName>
    </submittedName>
</protein>
<feature type="compositionally biased region" description="Polar residues" evidence="1">
    <location>
        <begin position="1"/>
        <end position="13"/>
    </location>
</feature>
<dbReference type="EMBL" id="LGRX02000981">
    <property type="protein sequence ID" value="KAK3287163.1"/>
    <property type="molecule type" value="Genomic_DNA"/>
</dbReference>
<feature type="compositionally biased region" description="Polar residues" evidence="1">
    <location>
        <begin position="298"/>
        <end position="318"/>
    </location>
</feature>
<reference evidence="2 3" key="1">
    <citation type="journal article" date="2015" name="Genome Biol. Evol.">
        <title>Comparative Genomics of a Bacterivorous Green Alga Reveals Evolutionary Causalities and Consequences of Phago-Mixotrophic Mode of Nutrition.</title>
        <authorList>
            <person name="Burns J.A."/>
            <person name="Paasch A."/>
            <person name="Narechania A."/>
            <person name="Kim E."/>
        </authorList>
    </citation>
    <scope>NUCLEOTIDE SEQUENCE [LARGE SCALE GENOMIC DNA]</scope>
    <source>
        <strain evidence="2 3">PLY_AMNH</strain>
    </source>
</reference>
<feature type="region of interest" description="Disordered" evidence="1">
    <location>
        <begin position="149"/>
        <end position="334"/>
    </location>
</feature>
<feature type="region of interest" description="Disordered" evidence="1">
    <location>
        <begin position="378"/>
        <end position="410"/>
    </location>
</feature>
<feature type="compositionally biased region" description="Polar residues" evidence="1">
    <location>
        <begin position="230"/>
        <end position="239"/>
    </location>
</feature>
<feature type="compositionally biased region" description="Low complexity" evidence="1">
    <location>
        <begin position="257"/>
        <end position="273"/>
    </location>
</feature>
<feature type="region of interest" description="Disordered" evidence="1">
    <location>
        <begin position="440"/>
        <end position="482"/>
    </location>
</feature>
<proteinExistence type="predicted"/>
<feature type="compositionally biased region" description="Low complexity" evidence="1">
    <location>
        <begin position="319"/>
        <end position="332"/>
    </location>
</feature>
<evidence type="ECO:0000256" key="1">
    <source>
        <dbReference type="SAM" id="MobiDB-lite"/>
    </source>
</evidence>
<dbReference type="AlphaFoldDB" id="A0AAE0LJ71"/>
<accession>A0AAE0LJ71</accession>
<dbReference type="Proteomes" id="UP001190700">
    <property type="component" value="Unassembled WGS sequence"/>
</dbReference>
<feature type="region of interest" description="Disordered" evidence="1">
    <location>
        <begin position="1"/>
        <end position="115"/>
    </location>
</feature>
<organism evidence="2 3">
    <name type="scientific">Cymbomonas tetramitiformis</name>
    <dbReference type="NCBI Taxonomy" id="36881"/>
    <lineage>
        <taxon>Eukaryota</taxon>
        <taxon>Viridiplantae</taxon>
        <taxon>Chlorophyta</taxon>
        <taxon>Pyramimonadophyceae</taxon>
        <taxon>Pyramimonadales</taxon>
        <taxon>Pyramimonadaceae</taxon>
        <taxon>Cymbomonas</taxon>
    </lineage>
</organism>
<comment type="caution">
    <text evidence="2">The sequence shown here is derived from an EMBL/GenBank/DDBJ whole genome shotgun (WGS) entry which is preliminary data.</text>
</comment>
<dbReference type="PANTHER" id="PTHR33924">
    <property type="entry name" value="CATION-TRANSPORTING ATPASE"/>
    <property type="match status" value="1"/>
</dbReference>
<gene>
    <name evidence="2" type="ORF">CYMTET_5310</name>
</gene>
<keyword evidence="3" id="KW-1185">Reference proteome</keyword>
<feature type="region of interest" description="Disordered" evidence="1">
    <location>
        <begin position="513"/>
        <end position="539"/>
    </location>
</feature>
<feature type="compositionally biased region" description="Acidic residues" evidence="1">
    <location>
        <begin position="471"/>
        <end position="482"/>
    </location>
</feature>
<dbReference type="PANTHER" id="PTHR33924:SF5">
    <property type="entry name" value="CATION-TRANSPORTING ATPASE"/>
    <property type="match status" value="1"/>
</dbReference>
<evidence type="ECO:0000313" key="3">
    <source>
        <dbReference type="Proteomes" id="UP001190700"/>
    </source>
</evidence>
<feature type="compositionally biased region" description="Low complexity" evidence="1">
    <location>
        <begin position="199"/>
        <end position="220"/>
    </location>
</feature>
<sequence>MDDFNSQPASGAFSTDVAFTEMNIPRARRNKPVPNASRRAGGDLLAKARASKAASVAKRRSDSGRQEGQEFQTSIRRRRTVCSSAQDAFHSEYSEDVYPTRPNKRLRSSSENNHLDPTGLDLLLKAVESSPLKKGILVSAPALTPNRVAASPGGVGTPDAGTRMPVKGMPRPTNLFGTPPRATRRPYHTSPLRPPPRDLGPLLSPAQNAVPVTMPPETLMTPPPYPVDSGKTQSNASAESTKSQRTSRRRTEAPRLASAVAGRRNSSSSSGTRGSHRDSLDSNFATPAIHDEKPALGQTPSSAAAHFQSASNAPTPRNSTPASVSTPTTPSTDLLQNDKTAQLAANVAELAPEVAVTAACKWLDCLLLDAKGRVAAVRRSRRRVQRSRAEWQEQLSQSAAAGDESMSEAVPERLREMDLALAAEASKVERWLKQIEEMRAMCGGPPPPKRTRTSTGTGQGKPSVGPLTDGGQEDDKCEDGEEFDCTASDGALASAASVARWAAAAAIISTAGAAAMKSSDRGLPPLRVPPDLAIPSLTT</sequence>
<evidence type="ECO:0000313" key="2">
    <source>
        <dbReference type="EMBL" id="KAK3287163.1"/>
    </source>
</evidence>